<dbReference type="EMBL" id="CP016620">
    <property type="protein sequence ID" value="ANY84870.1"/>
    <property type="molecule type" value="Genomic_DNA"/>
</dbReference>
<reference evidence="3" key="1">
    <citation type="submission" date="2016-07" db="EMBL/GenBank/DDBJ databases">
        <title>Microvirga ossetica sp. nov. a new species of rhizobia isolated from root nodules of the legume species Vicia alpestris Steven originated from North Ossetia region in the Caucasus.</title>
        <authorList>
            <person name="Safronova V.I."/>
            <person name="Kuznetsova I.G."/>
            <person name="Sazanova A.L."/>
            <person name="Belimov A."/>
            <person name="Andronov E."/>
            <person name="Osledkin Y.S."/>
            <person name="Onishchuk O.P."/>
            <person name="Kurchak O.N."/>
            <person name="Shaposhnikov A.I."/>
            <person name="Willems A."/>
            <person name="Tikhonovich I.A."/>
        </authorList>
    </citation>
    <scope>NUCLEOTIDE SEQUENCE [LARGE SCALE GENOMIC DNA]</scope>
    <source>
        <strain evidence="3">V5/3M</strain>
        <plasmid evidence="3">unnamed4</plasmid>
    </source>
</reference>
<geneLocation type="plasmid" evidence="3">
    <name>unnamed4</name>
</geneLocation>
<proteinExistence type="predicted"/>
<feature type="chain" id="PRO_5008536285" description="Sulfocyanin-like C-terminal domain-containing protein" evidence="1">
    <location>
        <begin position="25"/>
        <end position="196"/>
    </location>
</feature>
<dbReference type="Pfam" id="PF06525">
    <property type="entry name" value="SoxE"/>
    <property type="match status" value="1"/>
</dbReference>
<sequence>MLARFVRLSLVALTLSLFLGVARAGEPFVPSWIKNDPAAKTVAMEIVADWNQVARYAKDDIRTDIIDFNGYWGGNLTIVVPTGWSVTIEFINGSQSFRHSLMVTRVYAKSEMPVKLEAKDAIWGAYTDPPEGIYTNERRQLSFAAQQAGNYFLACARQTHLMDGHWIGFEVRDGLEQATAIVHEDKFPLEQPAGRP</sequence>
<evidence type="ECO:0000313" key="3">
    <source>
        <dbReference type="EMBL" id="ANY84870.1"/>
    </source>
</evidence>
<dbReference type="InterPro" id="IPR049544">
    <property type="entry name" value="SoxE-like_C"/>
</dbReference>
<dbReference type="InterPro" id="IPR008972">
    <property type="entry name" value="Cupredoxin"/>
</dbReference>
<dbReference type="KEGG" id="moc:BB934_42285"/>
<name>A0A1B2EY10_9HYPH</name>
<organism evidence="3">
    <name type="scientific">Microvirga ossetica</name>
    <dbReference type="NCBI Taxonomy" id="1882682"/>
    <lineage>
        <taxon>Bacteria</taxon>
        <taxon>Pseudomonadati</taxon>
        <taxon>Pseudomonadota</taxon>
        <taxon>Alphaproteobacteria</taxon>
        <taxon>Hyphomicrobiales</taxon>
        <taxon>Methylobacteriaceae</taxon>
        <taxon>Microvirga</taxon>
    </lineage>
</organism>
<protein>
    <recommendedName>
        <fullName evidence="2">Sulfocyanin-like C-terminal domain-containing protein</fullName>
    </recommendedName>
</protein>
<evidence type="ECO:0000256" key="1">
    <source>
        <dbReference type="SAM" id="SignalP"/>
    </source>
</evidence>
<dbReference type="SUPFAM" id="SSF49503">
    <property type="entry name" value="Cupredoxins"/>
    <property type="match status" value="1"/>
</dbReference>
<feature type="domain" description="Sulfocyanin-like C-terminal" evidence="2">
    <location>
        <begin position="64"/>
        <end position="172"/>
    </location>
</feature>
<dbReference type="OrthoDB" id="8095956at2"/>
<keyword evidence="3" id="KW-0614">Plasmid</keyword>
<dbReference type="RefSeq" id="WP_099515712.1">
    <property type="nucleotide sequence ID" value="NZ_CP016620.1"/>
</dbReference>
<accession>A0A1B2EY10</accession>
<feature type="signal peptide" evidence="1">
    <location>
        <begin position="1"/>
        <end position="24"/>
    </location>
</feature>
<dbReference type="AlphaFoldDB" id="A0A1B2EY10"/>
<gene>
    <name evidence="3" type="ORF">BB934_42285</name>
</gene>
<evidence type="ECO:0000259" key="2">
    <source>
        <dbReference type="Pfam" id="PF06525"/>
    </source>
</evidence>
<keyword evidence="1" id="KW-0732">Signal</keyword>
<dbReference type="Gene3D" id="2.60.40.420">
    <property type="entry name" value="Cupredoxins - blue copper proteins"/>
    <property type="match status" value="1"/>
</dbReference>